<feature type="transmembrane region" description="Helical" evidence="6">
    <location>
        <begin position="16"/>
        <end position="38"/>
    </location>
</feature>
<evidence type="ECO:0000256" key="1">
    <source>
        <dbReference type="ARBA" id="ARBA00004141"/>
    </source>
</evidence>
<gene>
    <name evidence="7" type="ORF">Asru_0264_05</name>
</gene>
<reference evidence="7 8" key="1">
    <citation type="submission" date="2012-11" db="EMBL/GenBank/DDBJ databases">
        <title>Whole genome sequence of Acidisphaera rubrifaciens HS-AP3.</title>
        <authorList>
            <person name="Azuma Y."/>
            <person name="Higashiura N."/>
            <person name="Hirakawa H."/>
            <person name="Matsushita K."/>
        </authorList>
    </citation>
    <scope>NUCLEOTIDE SEQUENCE [LARGE SCALE GENOMIC DNA]</scope>
    <source>
        <strain evidence="7 8">HS-AP3</strain>
    </source>
</reference>
<feature type="transmembrane region" description="Helical" evidence="6">
    <location>
        <begin position="387"/>
        <end position="409"/>
    </location>
</feature>
<evidence type="ECO:0000313" key="7">
    <source>
        <dbReference type="EMBL" id="GAN77248.1"/>
    </source>
</evidence>
<dbReference type="RefSeq" id="WP_241771155.1">
    <property type="nucleotide sequence ID" value="NZ_BANB01000264.1"/>
</dbReference>
<dbReference type="Proteomes" id="UP000032680">
    <property type="component" value="Unassembled WGS sequence"/>
</dbReference>
<feature type="transmembrane region" description="Helical" evidence="6">
    <location>
        <begin position="87"/>
        <end position="109"/>
    </location>
</feature>
<protein>
    <submittedName>
        <fullName evidence="7">Light harvesting pigment MFS transporter Bch2</fullName>
    </submittedName>
</protein>
<dbReference type="InterPro" id="IPR026036">
    <property type="entry name" value="PucC"/>
</dbReference>
<feature type="transmembrane region" description="Helical" evidence="6">
    <location>
        <begin position="319"/>
        <end position="347"/>
    </location>
</feature>
<dbReference type="Pfam" id="PF03209">
    <property type="entry name" value="PUCC"/>
    <property type="match status" value="1"/>
</dbReference>
<feature type="transmembrane region" description="Helical" evidence="6">
    <location>
        <begin position="287"/>
        <end position="307"/>
    </location>
</feature>
<sequence length="463" mass="46276">MARAVTASPGVSGRGAGWVIIARLGLVQASIGAVVVLATSTMNRVMVVELAMPALLPGALVALHYMIQVLRPRLGHGSDHGGRRTPWILGGMALLAAGGVTAAGAVAWMGTAPGPAIALAVLAYAAIGVGVGAAGTSLLVLLAAVVDAPRRPAAATIVWVMMMAGFAVTATVAGHLLQPYSPARLVGVTAEVAGAAVLLTLLGVWGVERRASPRSNPALAPTAAPVPAPAVPFVTALRQVWAEDRSRRFTIFVFASMLAYSAQELVLEPFAGAVFHLPPGGSTALAGVQHSGALVGMVLLALAGSAGRGGFRGGRLGTLRGWTVGGCLASAVMVLVLSAGAFAAPGWPLRPAFFVLGLANGVFAAAAIASMMQFAQQGRASREGVRIGLWGGAQAVAFGIGGLCGTGATDLGRVLLGSVPAAYAAVFAVQATLFCLAALVAARGDDAATAQAISSTQAIPMAR</sequence>
<dbReference type="PANTHER" id="PTHR23538">
    <property type="entry name" value="44.5 KD BACTERIOCHLOROPHYLL SYNTHASE SUBUNIT"/>
    <property type="match status" value="1"/>
</dbReference>
<keyword evidence="4 6" id="KW-1133">Transmembrane helix</keyword>
<dbReference type="Gene3D" id="1.20.1250.20">
    <property type="entry name" value="MFS general substrate transporter like domains"/>
    <property type="match status" value="1"/>
</dbReference>
<evidence type="ECO:0000256" key="6">
    <source>
        <dbReference type="SAM" id="Phobius"/>
    </source>
</evidence>
<keyword evidence="8" id="KW-1185">Reference proteome</keyword>
<dbReference type="InterPro" id="IPR004896">
    <property type="entry name" value="PucC-rel"/>
</dbReference>
<feature type="transmembrane region" description="Helical" evidence="6">
    <location>
        <begin position="353"/>
        <end position="375"/>
    </location>
</feature>
<feature type="transmembrane region" description="Helical" evidence="6">
    <location>
        <begin position="185"/>
        <end position="206"/>
    </location>
</feature>
<dbReference type="CDD" id="cd06176">
    <property type="entry name" value="MFS_BCD_PucC-like"/>
    <property type="match status" value="1"/>
</dbReference>
<evidence type="ECO:0000256" key="2">
    <source>
        <dbReference type="ARBA" id="ARBA00008412"/>
    </source>
</evidence>
<organism evidence="7 8">
    <name type="scientific">Acidisphaera rubrifaciens HS-AP3</name>
    <dbReference type="NCBI Taxonomy" id="1231350"/>
    <lineage>
        <taxon>Bacteria</taxon>
        <taxon>Pseudomonadati</taxon>
        <taxon>Pseudomonadota</taxon>
        <taxon>Alphaproteobacteria</taxon>
        <taxon>Acetobacterales</taxon>
        <taxon>Acetobacteraceae</taxon>
        <taxon>Acidisphaera</taxon>
    </lineage>
</organism>
<dbReference type="AlphaFoldDB" id="A0A0D6P7R8"/>
<feature type="transmembrane region" description="Helical" evidence="6">
    <location>
        <begin position="121"/>
        <end position="146"/>
    </location>
</feature>
<feature type="transmembrane region" description="Helical" evidence="6">
    <location>
        <begin position="45"/>
        <end position="67"/>
    </location>
</feature>
<name>A0A0D6P7R8_9PROT</name>
<proteinExistence type="inferred from homology"/>
<evidence type="ECO:0000313" key="8">
    <source>
        <dbReference type="Proteomes" id="UP000032680"/>
    </source>
</evidence>
<dbReference type="InterPro" id="IPR036259">
    <property type="entry name" value="MFS_trans_sf"/>
</dbReference>
<dbReference type="PANTHER" id="PTHR23538:SF1">
    <property type="entry name" value="44.5 KD BACTERIOCHLOROPHYLL SYNTHASE SUBUNIT"/>
    <property type="match status" value="1"/>
</dbReference>
<comment type="caution">
    <text evidence="7">The sequence shown here is derived from an EMBL/GenBank/DDBJ whole genome shotgun (WGS) entry which is preliminary data.</text>
</comment>
<evidence type="ECO:0000256" key="5">
    <source>
        <dbReference type="ARBA" id="ARBA00023136"/>
    </source>
</evidence>
<dbReference type="PIRSF" id="PIRSF016565">
    <property type="entry name" value="PucC"/>
    <property type="match status" value="1"/>
</dbReference>
<keyword evidence="5 6" id="KW-0472">Membrane</keyword>
<dbReference type="GO" id="GO:0016020">
    <property type="term" value="C:membrane"/>
    <property type="evidence" value="ECO:0007669"/>
    <property type="project" value="UniProtKB-SubCell"/>
</dbReference>
<feature type="transmembrane region" description="Helical" evidence="6">
    <location>
        <begin position="421"/>
        <end position="442"/>
    </location>
</feature>
<comment type="subcellular location">
    <subcellularLocation>
        <location evidence="1">Membrane</location>
        <topology evidence="1">Multi-pass membrane protein</topology>
    </subcellularLocation>
</comment>
<dbReference type="EMBL" id="BANB01000264">
    <property type="protein sequence ID" value="GAN77248.1"/>
    <property type="molecule type" value="Genomic_DNA"/>
</dbReference>
<evidence type="ECO:0000256" key="4">
    <source>
        <dbReference type="ARBA" id="ARBA00022989"/>
    </source>
</evidence>
<dbReference type="SUPFAM" id="SSF103473">
    <property type="entry name" value="MFS general substrate transporter"/>
    <property type="match status" value="1"/>
</dbReference>
<feature type="transmembrane region" description="Helical" evidence="6">
    <location>
        <begin position="152"/>
        <end position="173"/>
    </location>
</feature>
<comment type="similarity">
    <text evidence="2">Belongs to the PucC family.</text>
</comment>
<accession>A0A0D6P7R8</accession>
<keyword evidence="3 6" id="KW-0812">Transmembrane</keyword>
<feature type="transmembrane region" description="Helical" evidence="6">
    <location>
        <begin position="249"/>
        <end position="267"/>
    </location>
</feature>
<evidence type="ECO:0000256" key="3">
    <source>
        <dbReference type="ARBA" id="ARBA00022692"/>
    </source>
</evidence>